<dbReference type="GO" id="GO:0043916">
    <property type="term" value="F:DNA-7-methylguanine glycosylase activity"/>
    <property type="evidence" value="ECO:0007669"/>
    <property type="project" value="TreeGrafter"/>
</dbReference>
<dbReference type="InterPro" id="IPR051912">
    <property type="entry name" value="Alkylbase_DNA_Glycosylase/TA"/>
</dbReference>
<evidence type="ECO:0000256" key="4">
    <source>
        <dbReference type="ARBA" id="ARBA00022763"/>
    </source>
</evidence>
<dbReference type="GO" id="GO:0008534">
    <property type="term" value="F:oxidized purine nucleobase lesion DNA N-glycosylase activity"/>
    <property type="evidence" value="ECO:0007669"/>
    <property type="project" value="InterPro"/>
</dbReference>
<gene>
    <name evidence="8" type="ORF">SAMN04488137_4346</name>
</gene>
<dbReference type="Gene3D" id="3.30.310.20">
    <property type="entry name" value="DNA-3-methyladenine glycosylase AlkA, N-terminal domain"/>
    <property type="match status" value="1"/>
</dbReference>
<evidence type="ECO:0000256" key="2">
    <source>
        <dbReference type="ARBA" id="ARBA00010817"/>
    </source>
</evidence>
<dbReference type="Pfam" id="PF00730">
    <property type="entry name" value="HhH-GPD"/>
    <property type="match status" value="1"/>
</dbReference>
<dbReference type="EMBL" id="FNHW01000003">
    <property type="protein sequence ID" value="SDN39307.1"/>
    <property type="molecule type" value="Genomic_DNA"/>
</dbReference>
<proteinExistence type="inferred from homology"/>
<dbReference type="InterPro" id="IPR011257">
    <property type="entry name" value="DNA_glycosylase"/>
</dbReference>
<evidence type="ECO:0000256" key="5">
    <source>
        <dbReference type="ARBA" id="ARBA00022801"/>
    </source>
</evidence>
<protein>
    <recommendedName>
        <fullName evidence="3">DNA-3-methyladenine glycosylase II</fullName>
        <ecNumber evidence="3">3.2.2.21</ecNumber>
    </recommendedName>
</protein>
<comment type="catalytic activity">
    <reaction evidence="1">
        <text>Hydrolysis of alkylated DNA, releasing 3-methyladenine, 3-methylguanine, 7-methylguanine and 7-methyladenine.</text>
        <dbReference type="EC" id="3.2.2.21"/>
    </reaction>
</comment>
<dbReference type="GO" id="GO:0006285">
    <property type="term" value="P:base-excision repair, AP site formation"/>
    <property type="evidence" value="ECO:0007669"/>
    <property type="project" value="TreeGrafter"/>
</dbReference>
<evidence type="ECO:0000256" key="3">
    <source>
        <dbReference type="ARBA" id="ARBA00012000"/>
    </source>
</evidence>
<evidence type="ECO:0000313" key="8">
    <source>
        <dbReference type="EMBL" id="SDN39307.1"/>
    </source>
</evidence>
<dbReference type="GO" id="GO:0008725">
    <property type="term" value="F:DNA-3-methyladenine glycosylase activity"/>
    <property type="evidence" value="ECO:0007669"/>
    <property type="project" value="TreeGrafter"/>
</dbReference>
<evidence type="ECO:0000256" key="1">
    <source>
        <dbReference type="ARBA" id="ARBA00000086"/>
    </source>
</evidence>
<dbReference type="GO" id="GO:0005737">
    <property type="term" value="C:cytoplasm"/>
    <property type="evidence" value="ECO:0007669"/>
    <property type="project" value="TreeGrafter"/>
</dbReference>
<dbReference type="AlphaFoldDB" id="A0A1H0B0Q8"/>
<keyword evidence="5" id="KW-0378">Hydrolase</keyword>
<accession>A0A1H0B0Q8</accession>
<dbReference type="Proteomes" id="UP000199544">
    <property type="component" value="Unassembled WGS sequence"/>
</dbReference>
<dbReference type="EC" id="3.2.2.21" evidence="3"/>
<keyword evidence="4" id="KW-0227">DNA damage</keyword>
<name>A0A1H0B0Q8_9BACL</name>
<dbReference type="FunFam" id="1.10.340.30:FF:000004">
    <property type="entry name" value="DNA-3-methyladenine glycosylase II"/>
    <property type="match status" value="1"/>
</dbReference>
<evidence type="ECO:0000313" key="9">
    <source>
        <dbReference type="Proteomes" id="UP000199544"/>
    </source>
</evidence>
<dbReference type="InterPro" id="IPR012904">
    <property type="entry name" value="OGG_N"/>
</dbReference>
<evidence type="ECO:0000256" key="6">
    <source>
        <dbReference type="ARBA" id="ARBA00023204"/>
    </source>
</evidence>
<keyword evidence="6" id="KW-0234">DNA repair</keyword>
<dbReference type="STRING" id="459525.SAMN04488137_4346"/>
<feature type="domain" description="HhH-GPD" evidence="7">
    <location>
        <begin position="134"/>
        <end position="301"/>
    </location>
</feature>
<dbReference type="GO" id="GO:0006289">
    <property type="term" value="P:nucleotide-excision repair"/>
    <property type="evidence" value="ECO:0007669"/>
    <property type="project" value="InterPro"/>
</dbReference>
<dbReference type="RefSeq" id="WP_090238002.1">
    <property type="nucleotide sequence ID" value="NZ_FNHW01000003.1"/>
</dbReference>
<dbReference type="InterPro" id="IPR037046">
    <property type="entry name" value="AlkA_N_sf"/>
</dbReference>
<dbReference type="PANTHER" id="PTHR43003:SF5">
    <property type="entry name" value="DNA-3-METHYLADENINE GLYCOSYLASE"/>
    <property type="match status" value="1"/>
</dbReference>
<dbReference type="Gene3D" id="1.10.340.30">
    <property type="entry name" value="Hypothetical protein, domain 2"/>
    <property type="match status" value="1"/>
</dbReference>
<dbReference type="OrthoDB" id="9785929at2"/>
<comment type="similarity">
    <text evidence="2">Belongs to the alkylbase DNA glycosidase AlkA family.</text>
</comment>
<evidence type="ECO:0000259" key="7">
    <source>
        <dbReference type="SMART" id="SM00478"/>
    </source>
</evidence>
<dbReference type="CDD" id="cd00056">
    <property type="entry name" value="ENDO3c"/>
    <property type="match status" value="1"/>
</dbReference>
<dbReference type="GO" id="GO:0032993">
    <property type="term" value="C:protein-DNA complex"/>
    <property type="evidence" value="ECO:0007669"/>
    <property type="project" value="TreeGrafter"/>
</dbReference>
<reference evidence="9" key="1">
    <citation type="submission" date="2016-10" db="EMBL/GenBank/DDBJ databases">
        <authorList>
            <person name="Varghese N."/>
            <person name="Submissions S."/>
        </authorList>
    </citation>
    <scope>NUCLEOTIDE SEQUENCE [LARGE SCALE GENOMIC DNA]</scope>
    <source>
        <strain evidence="9">CGMCC 1.6854</strain>
    </source>
</reference>
<dbReference type="InterPro" id="IPR023170">
    <property type="entry name" value="HhH_base_excis_C"/>
</dbReference>
<dbReference type="GO" id="GO:0006307">
    <property type="term" value="P:DNA alkylation repair"/>
    <property type="evidence" value="ECO:0007669"/>
    <property type="project" value="TreeGrafter"/>
</dbReference>
<dbReference type="Gene3D" id="1.10.1670.10">
    <property type="entry name" value="Helix-hairpin-Helix base-excision DNA repair enzymes (C-terminal)"/>
    <property type="match status" value="1"/>
</dbReference>
<dbReference type="SMART" id="SM00478">
    <property type="entry name" value="ENDO3c"/>
    <property type="match status" value="1"/>
</dbReference>
<dbReference type="PANTHER" id="PTHR43003">
    <property type="entry name" value="DNA-3-METHYLADENINE GLYCOSYLASE"/>
    <property type="match status" value="1"/>
</dbReference>
<dbReference type="GO" id="GO:0032131">
    <property type="term" value="F:alkylated DNA binding"/>
    <property type="evidence" value="ECO:0007669"/>
    <property type="project" value="TreeGrafter"/>
</dbReference>
<dbReference type="SUPFAM" id="SSF48150">
    <property type="entry name" value="DNA-glycosylase"/>
    <property type="match status" value="1"/>
</dbReference>
<organism evidence="8 9">
    <name type="scientific">Fictibacillus solisalsi</name>
    <dbReference type="NCBI Taxonomy" id="459525"/>
    <lineage>
        <taxon>Bacteria</taxon>
        <taxon>Bacillati</taxon>
        <taxon>Bacillota</taxon>
        <taxon>Bacilli</taxon>
        <taxon>Bacillales</taxon>
        <taxon>Fictibacillaceae</taxon>
        <taxon>Fictibacillus</taxon>
    </lineage>
</organism>
<dbReference type="InterPro" id="IPR003265">
    <property type="entry name" value="HhH-GPD_domain"/>
</dbReference>
<sequence length="308" mass="35154">MLKVIKPASPFDFSKMLRRVKSHGKNNIVNADLESQSYKRMVHVGDRPVLLNVKASGSVDEAELLIDQPDDLNQEEKEELNVIVTRMFSTDIDLKQFYSQFSGHRQIAPLITSFYGLRLVTDPDLFESMVKIIVGQQVNLTFAGVLIDRLIDLAGEHLEVNGEPFSIFPSVEKMAALDYQELRELQFSQRKAEYIIDFARMIADGKLDVDALWGMSDEEVMEMLLPIRGVGRWTIECLLIFAMGRANVLPAADIGLRNGVRNAWGLDYQPTEEDVRRLAEDWHPWSTYITYYLWESLAAEPVVKDLQI</sequence>
<keyword evidence="9" id="KW-1185">Reference proteome</keyword>
<dbReference type="Pfam" id="PF07934">
    <property type="entry name" value="OGG_N"/>
    <property type="match status" value="1"/>
</dbReference>